<accession>A0AC59ZFN5</accession>
<evidence type="ECO:0000313" key="1">
    <source>
        <dbReference type="EMBL" id="CAN0404787.1"/>
    </source>
</evidence>
<organism evidence="1 2">
    <name type="scientific">Rangifer tarandus platyrhynchus</name>
    <name type="common">Svalbard reindeer</name>
    <dbReference type="NCBI Taxonomy" id="3082113"/>
    <lineage>
        <taxon>Eukaryota</taxon>
        <taxon>Metazoa</taxon>
        <taxon>Chordata</taxon>
        <taxon>Craniata</taxon>
        <taxon>Vertebrata</taxon>
        <taxon>Euteleostomi</taxon>
        <taxon>Mammalia</taxon>
        <taxon>Eutheria</taxon>
        <taxon>Laurasiatheria</taxon>
        <taxon>Artiodactyla</taxon>
        <taxon>Ruminantia</taxon>
        <taxon>Pecora</taxon>
        <taxon>Cervidae</taxon>
        <taxon>Odocoileinae</taxon>
        <taxon>Rangifer</taxon>
    </lineage>
</organism>
<gene>
    <name evidence="1" type="ORF">MRATA1EN22A_LOCUS17829</name>
</gene>
<sequence length="114" mass="12281">MRGAVWALSWRPSVSSRCLAAPVLAVPGDIGTQRHLLPEIPEIREGPAAAGERGGPRELSRSPRRIPQTGRGYRLSALWREQRGAPGAEDGGCVRVGPLAAPGVGERRGRQAWW</sequence>
<proteinExistence type="predicted"/>
<evidence type="ECO:0000313" key="2">
    <source>
        <dbReference type="Proteomes" id="UP001162501"/>
    </source>
</evidence>
<protein>
    <submittedName>
        <fullName evidence="1">Uncharacterized protein</fullName>
    </submittedName>
</protein>
<reference evidence="1" key="2">
    <citation type="submission" date="2025-03" db="EMBL/GenBank/DDBJ databases">
        <authorList>
            <consortium name="ELIXIR-Norway"/>
            <consortium name="Elixir Norway"/>
        </authorList>
    </citation>
    <scope>NUCLEOTIDE SEQUENCE</scope>
</reference>
<name>A0AC59ZFN5_RANTA</name>
<dbReference type="EMBL" id="OX596112">
    <property type="protein sequence ID" value="CAN0404787.1"/>
    <property type="molecule type" value="Genomic_DNA"/>
</dbReference>
<reference evidence="1" key="1">
    <citation type="submission" date="2023-05" db="EMBL/GenBank/DDBJ databases">
        <authorList>
            <consortium name="ELIXIR-Norway"/>
        </authorList>
    </citation>
    <scope>NUCLEOTIDE SEQUENCE</scope>
</reference>
<dbReference type="Proteomes" id="UP001162501">
    <property type="component" value="Chromosome 28"/>
</dbReference>